<protein>
    <submittedName>
        <fullName evidence="2">Uncharacterized protein</fullName>
    </submittedName>
</protein>
<reference evidence="3" key="1">
    <citation type="submission" date="2018-05" db="EMBL/GenBank/DDBJ databases">
        <authorList>
            <person name="Deangelis K."/>
            <person name="Huntemann M."/>
            <person name="Clum A."/>
            <person name="Pillay M."/>
            <person name="Palaniappan K."/>
            <person name="Varghese N."/>
            <person name="Mikhailova N."/>
            <person name="Stamatis D."/>
            <person name="Reddy T."/>
            <person name="Daum C."/>
            <person name="Shapiro N."/>
            <person name="Ivanova N."/>
            <person name="Kyrpides N."/>
            <person name="Woyke T."/>
        </authorList>
    </citation>
    <scope>NUCLEOTIDE SEQUENCE [LARGE SCALE GENOMIC DNA]</scope>
    <source>
        <strain evidence="3">GAS496</strain>
    </source>
</reference>
<dbReference type="Proteomes" id="UP000247781">
    <property type="component" value="Unassembled WGS sequence"/>
</dbReference>
<evidence type="ECO:0000313" key="2">
    <source>
        <dbReference type="EMBL" id="PXX01550.1"/>
    </source>
</evidence>
<dbReference type="AlphaFoldDB" id="A0A318HFS8"/>
<dbReference type="EMBL" id="QJJU01000028">
    <property type="protein sequence ID" value="PXX01550.1"/>
    <property type="molecule type" value="Genomic_DNA"/>
</dbReference>
<organism evidence="2 3">
    <name type="scientific">Mycolicibacterium moriokaense</name>
    <dbReference type="NCBI Taxonomy" id="39691"/>
    <lineage>
        <taxon>Bacteria</taxon>
        <taxon>Bacillati</taxon>
        <taxon>Actinomycetota</taxon>
        <taxon>Actinomycetes</taxon>
        <taxon>Mycobacteriales</taxon>
        <taxon>Mycobacteriaceae</taxon>
        <taxon>Mycolicibacterium</taxon>
    </lineage>
</organism>
<reference evidence="2 3" key="2">
    <citation type="submission" date="2018-06" db="EMBL/GenBank/DDBJ databases">
        <title>Sequencing of bacterial isolates from soil warming experiment in Harvard Forest, Massachusetts, USA.</title>
        <authorList>
            <person name="Deangelis K.PhD."/>
        </authorList>
    </citation>
    <scope>NUCLEOTIDE SEQUENCE [LARGE SCALE GENOMIC DNA]</scope>
    <source>
        <strain evidence="2 3">GAS496</strain>
    </source>
</reference>
<comment type="caution">
    <text evidence="2">The sequence shown here is derived from an EMBL/GenBank/DDBJ whole genome shotgun (WGS) entry which is preliminary data.</text>
</comment>
<evidence type="ECO:0000313" key="3">
    <source>
        <dbReference type="Proteomes" id="UP000247781"/>
    </source>
</evidence>
<proteinExistence type="predicted"/>
<dbReference type="RefSeq" id="WP_110319446.1">
    <property type="nucleotide sequence ID" value="NZ_QJJU01000028.1"/>
</dbReference>
<sequence length="84" mass="9498">MANSDIADIAKWARSQGWTVTDDTKGYTRFTTPEGVYVVSYPATPSNPYRRQMDLVVALKKAGLPWPAPSKKEQRAQRKKGERK</sequence>
<feature type="region of interest" description="Disordered" evidence="1">
    <location>
        <begin position="64"/>
        <end position="84"/>
    </location>
</feature>
<name>A0A318HFS8_9MYCO</name>
<gene>
    <name evidence="2" type="ORF">C8E89_12836</name>
</gene>
<dbReference type="OrthoDB" id="4637161at2"/>
<accession>A0A318HFS8</accession>
<keyword evidence="3" id="KW-1185">Reference proteome</keyword>
<evidence type="ECO:0000256" key="1">
    <source>
        <dbReference type="SAM" id="MobiDB-lite"/>
    </source>
</evidence>